<protein>
    <recommendedName>
        <fullName evidence="4">SOCS box domain-containing protein</fullName>
    </recommendedName>
</protein>
<dbReference type="EMBL" id="JBDJPC010000010">
    <property type="protein sequence ID" value="KAL1490616.1"/>
    <property type="molecule type" value="Genomic_DNA"/>
</dbReference>
<feature type="domain" description="SOCS box" evidence="4">
    <location>
        <begin position="522"/>
        <end position="570"/>
    </location>
</feature>
<evidence type="ECO:0000256" key="2">
    <source>
        <dbReference type="ARBA" id="ARBA00023043"/>
    </source>
</evidence>
<dbReference type="InterPro" id="IPR051165">
    <property type="entry name" value="Multifunctional_ANK_Repeat"/>
</dbReference>
<proteinExistence type="predicted"/>
<dbReference type="SUPFAM" id="SSF48403">
    <property type="entry name" value="Ankyrin repeat"/>
    <property type="match status" value="2"/>
</dbReference>
<accession>A0ABD1EBV9</accession>
<dbReference type="SMART" id="SM00253">
    <property type="entry name" value="SOCS"/>
    <property type="match status" value="1"/>
</dbReference>
<dbReference type="CDD" id="cd03716">
    <property type="entry name" value="SOCS_ASB_like"/>
    <property type="match status" value="1"/>
</dbReference>
<dbReference type="PROSITE" id="PS50225">
    <property type="entry name" value="SOCS"/>
    <property type="match status" value="1"/>
</dbReference>
<feature type="repeat" description="ANK" evidence="3">
    <location>
        <begin position="235"/>
        <end position="267"/>
    </location>
</feature>
<dbReference type="InterPro" id="IPR036770">
    <property type="entry name" value="Ankyrin_rpt-contain_sf"/>
</dbReference>
<dbReference type="Pfam" id="PF12796">
    <property type="entry name" value="Ank_2"/>
    <property type="match status" value="3"/>
</dbReference>
<feature type="repeat" description="ANK" evidence="3">
    <location>
        <begin position="334"/>
        <end position="361"/>
    </location>
</feature>
<dbReference type="AlphaFoldDB" id="A0ABD1EBV9"/>
<evidence type="ECO:0000313" key="5">
    <source>
        <dbReference type="EMBL" id="KAL1490616.1"/>
    </source>
</evidence>
<dbReference type="SMART" id="SM00248">
    <property type="entry name" value="ANK"/>
    <property type="match status" value="10"/>
</dbReference>
<dbReference type="SUPFAM" id="SSF158235">
    <property type="entry name" value="SOCS box-like"/>
    <property type="match status" value="1"/>
</dbReference>
<evidence type="ECO:0000259" key="4">
    <source>
        <dbReference type="PROSITE" id="PS50225"/>
    </source>
</evidence>
<evidence type="ECO:0000256" key="1">
    <source>
        <dbReference type="ARBA" id="ARBA00022737"/>
    </source>
</evidence>
<dbReference type="InterPro" id="IPR002110">
    <property type="entry name" value="Ankyrin_rpt"/>
</dbReference>
<dbReference type="PROSITE" id="PS50297">
    <property type="entry name" value="ANK_REP_REGION"/>
    <property type="match status" value="2"/>
</dbReference>
<evidence type="ECO:0000313" key="6">
    <source>
        <dbReference type="Proteomes" id="UP001566132"/>
    </source>
</evidence>
<sequence length="570" mass="64141">MYKFFQSADPNEELMKNILEYKFKNIRLTDDIDVNKVCKNGLTLLCAAAKTRELSLLKILVEFQLSKLESNTTNSIKNAECKTSDPSLTHLKKIDHFDLDGPTPEGMDCLEWDVEVNSDENNTIEIGDTVNKKYIELYKWYAKILNDTAPYLVPIKTDFSTYDRRGHSVLHHAVLCGSTLMVEYLIDRLGSRVNIDQRTLRGASCLDLAFTEKLEYMVRFLINKGAKLTVTADGVCQTSLHMATRWCTPDIVKLVLDAGANVNALDIVGRSALHLAILKNNTDKVEILCQAGANTNAVDEHDQFPLLSAFKLYNAAMIKLLLNHGARITCPFLLHKAVKIGDLDVVKMLIDQGVPSDLQNRKGYTPLMNAFRPIKNIDLIKYLLTKPCDINATDYYNGESAIHHCVNNVRDIRSISLIDVLADAGADLNIRSRKGYQLQRALMLILSDVTNQEKRIMALIRNGASVDNEFCEGWNTLTAAVESFSLTICKAIHYAGFKPKNEEELIVSSATDKCENIEYYLLAKSNPLSLKHLCRIQIRKAIGSIRLRLKILTLPLPTSIHRYLAMEDLE</sequence>
<gene>
    <name evidence="5" type="ORF">ABEB36_013278</name>
</gene>
<dbReference type="Gene3D" id="1.25.40.20">
    <property type="entry name" value="Ankyrin repeat-containing domain"/>
    <property type="match status" value="3"/>
</dbReference>
<dbReference type="PROSITE" id="PS50088">
    <property type="entry name" value="ANK_REPEAT"/>
    <property type="match status" value="3"/>
</dbReference>
<dbReference type="PANTHER" id="PTHR24123">
    <property type="entry name" value="ANKYRIN REPEAT-CONTAINING"/>
    <property type="match status" value="1"/>
</dbReference>
<dbReference type="FunFam" id="1.10.750.20:FF:000001">
    <property type="entry name" value="Ankyrin repeat and SOCS box containing 1"/>
    <property type="match status" value="1"/>
</dbReference>
<dbReference type="Gene3D" id="1.10.750.20">
    <property type="entry name" value="SOCS box"/>
    <property type="match status" value="1"/>
</dbReference>
<name>A0ABD1EBV9_HYPHA</name>
<organism evidence="5 6">
    <name type="scientific">Hypothenemus hampei</name>
    <name type="common">Coffee berry borer</name>
    <dbReference type="NCBI Taxonomy" id="57062"/>
    <lineage>
        <taxon>Eukaryota</taxon>
        <taxon>Metazoa</taxon>
        <taxon>Ecdysozoa</taxon>
        <taxon>Arthropoda</taxon>
        <taxon>Hexapoda</taxon>
        <taxon>Insecta</taxon>
        <taxon>Pterygota</taxon>
        <taxon>Neoptera</taxon>
        <taxon>Endopterygota</taxon>
        <taxon>Coleoptera</taxon>
        <taxon>Polyphaga</taxon>
        <taxon>Cucujiformia</taxon>
        <taxon>Curculionidae</taxon>
        <taxon>Scolytinae</taxon>
        <taxon>Hypothenemus</taxon>
    </lineage>
</organism>
<dbReference type="InterPro" id="IPR036036">
    <property type="entry name" value="SOCS_box-like_dom_sf"/>
</dbReference>
<dbReference type="InterPro" id="IPR001496">
    <property type="entry name" value="SOCS_box"/>
</dbReference>
<keyword evidence="6" id="KW-1185">Reference proteome</keyword>
<dbReference type="PANTHER" id="PTHR24123:SF33">
    <property type="entry name" value="PROTEIN HOS4"/>
    <property type="match status" value="1"/>
</dbReference>
<dbReference type="SMART" id="SM00969">
    <property type="entry name" value="SOCS_box"/>
    <property type="match status" value="1"/>
</dbReference>
<keyword evidence="1" id="KW-0677">Repeat</keyword>
<evidence type="ECO:0000256" key="3">
    <source>
        <dbReference type="PROSITE-ProRule" id="PRU00023"/>
    </source>
</evidence>
<dbReference type="Pfam" id="PF07525">
    <property type="entry name" value="SOCS_box"/>
    <property type="match status" value="1"/>
</dbReference>
<feature type="repeat" description="ANK" evidence="3">
    <location>
        <begin position="268"/>
        <end position="300"/>
    </location>
</feature>
<reference evidence="5 6" key="1">
    <citation type="submission" date="2024-05" db="EMBL/GenBank/DDBJ databases">
        <title>Genetic variation in Jamaican populations of the coffee berry borer (Hypothenemus hampei).</title>
        <authorList>
            <person name="Errbii M."/>
            <person name="Myrie A."/>
        </authorList>
    </citation>
    <scope>NUCLEOTIDE SEQUENCE [LARGE SCALE GENOMIC DNA]</scope>
    <source>
        <strain evidence="5">JA-Hopewell-2020-01-JO</strain>
        <tissue evidence="5">Whole body</tissue>
    </source>
</reference>
<keyword evidence="2 3" id="KW-0040">ANK repeat</keyword>
<comment type="caution">
    <text evidence="5">The sequence shown here is derived from an EMBL/GenBank/DDBJ whole genome shotgun (WGS) entry which is preliminary data.</text>
</comment>
<dbReference type="Proteomes" id="UP001566132">
    <property type="component" value="Unassembled WGS sequence"/>
</dbReference>